<proteinExistence type="predicted"/>
<accession>A0A7J8CHS3</accession>
<evidence type="ECO:0000313" key="2">
    <source>
        <dbReference type="EMBL" id="KAF6410349.1"/>
    </source>
</evidence>
<dbReference type="AlphaFoldDB" id="A0A7J8CHS3"/>
<keyword evidence="3" id="KW-1185">Reference proteome</keyword>
<name>A0A7J8CHS3_ROUAE</name>
<reference evidence="2 3" key="1">
    <citation type="journal article" date="2020" name="Nature">
        <title>Six reference-quality genomes reveal evolution of bat adaptations.</title>
        <authorList>
            <person name="Jebb D."/>
            <person name="Huang Z."/>
            <person name="Pippel M."/>
            <person name="Hughes G.M."/>
            <person name="Lavrichenko K."/>
            <person name="Devanna P."/>
            <person name="Winkler S."/>
            <person name="Jermiin L.S."/>
            <person name="Skirmuntt E.C."/>
            <person name="Katzourakis A."/>
            <person name="Burkitt-Gray L."/>
            <person name="Ray D.A."/>
            <person name="Sullivan K.A.M."/>
            <person name="Roscito J.G."/>
            <person name="Kirilenko B.M."/>
            <person name="Davalos L.M."/>
            <person name="Corthals A.P."/>
            <person name="Power M.L."/>
            <person name="Jones G."/>
            <person name="Ransome R.D."/>
            <person name="Dechmann D.K.N."/>
            <person name="Locatelli A.G."/>
            <person name="Puechmaille S.J."/>
            <person name="Fedrigo O."/>
            <person name="Jarvis E.D."/>
            <person name="Hiller M."/>
            <person name="Vernes S.C."/>
            <person name="Myers E.W."/>
            <person name="Teeling E.C."/>
        </authorList>
    </citation>
    <scope>NUCLEOTIDE SEQUENCE [LARGE SCALE GENOMIC DNA]</scope>
    <source>
        <strain evidence="2">MRouAeg1</strain>
        <tissue evidence="2">Muscle</tissue>
    </source>
</reference>
<evidence type="ECO:0000256" key="1">
    <source>
        <dbReference type="SAM" id="MobiDB-lite"/>
    </source>
</evidence>
<gene>
    <name evidence="2" type="ORF">HJG63_008914</name>
</gene>
<evidence type="ECO:0000313" key="3">
    <source>
        <dbReference type="Proteomes" id="UP000593571"/>
    </source>
</evidence>
<feature type="region of interest" description="Disordered" evidence="1">
    <location>
        <begin position="200"/>
        <end position="220"/>
    </location>
</feature>
<feature type="region of interest" description="Disordered" evidence="1">
    <location>
        <begin position="1"/>
        <end position="22"/>
    </location>
</feature>
<organism evidence="2 3">
    <name type="scientific">Rousettus aegyptiacus</name>
    <name type="common">Egyptian fruit bat</name>
    <name type="synonym">Pteropus aegyptiacus</name>
    <dbReference type="NCBI Taxonomy" id="9407"/>
    <lineage>
        <taxon>Eukaryota</taxon>
        <taxon>Metazoa</taxon>
        <taxon>Chordata</taxon>
        <taxon>Craniata</taxon>
        <taxon>Vertebrata</taxon>
        <taxon>Euteleostomi</taxon>
        <taxon>Mammalia</taxon>
        <taxon>Eutheria</taxon>
        <taxon>Laurasiatheria</taxon>
        <taxon>Chiroptera</taxon>
        <taxon>Yinpterochiroptera</taxon>
        <taxon>Pteropodoidea</taxon>
        <taxon>Pteropodidae</taxon>
        <taxon>Rousettinae</taxon>
        <taxon>Rousettus</taxon>
    </lineage>
</organism>
<dbReference type="Proteomes" id="UP000593571">
    <property type="component" value="Unassembled WGS sequence"/>
</dbReference>
<feature type="region of interest" description="Disordered" evidence="1">
    <location>
        <begin position="96"/>
        <end position="132"/>
    </location>
</feature>
<feature type="compositionally biased region" description="Gly residues" evidence="1">
    <location>
        <begin position="118"/>
        <end position="131"/>
    </location>
</feature>
<protein>
    <submittedName>
        <fullName evidence="2">Uncharacterized protein</fullName>
    </submittedName>
</protein>
<sequence length="286" mass="30292">MSETSVRAARWPGGVCPQQSEWSADSLSGSRRQYLSPGCASWCPAHRHLSHRHPSLQMRAWAQGVAVSSSRSQGSLAETRDGPVPLGQATHCLVTMSPGAHAGRGGRRAPRRAQTSLGGVGTSPPGGGGQIQGPHTVPGYYTRASSEGCGAPGVWRSRVSWASGSTDRKVGAQRPVTPQLLQGVSGQVCRSVEGAHSAPTGLWAAPRGAQWGPGRRGPRGQRGAAVLVPCHPSAVGCRRCFRLICTHNTPLSGNWKRTLRPVSRSGLSDKRCFFFFFFPLSVASDE</sequence>
<feature type="compositionally biased region" description="Low complexity" evidence="1">
    <location>
        <begin position="203"/>
        <end position="213"/>
    </location>
</feature>
<dbReference type="EMBL" id="JACASE010000014">
    <property type="protein sequence ID" value="KAF6410349.1"/>
    <property type="molecule type" value="Genomic_DNA"/>
</dbReference>
<comment type="caution">
    <text evidence="2">The sequence shown here is derived from an EMBL/GenBank/DDBJ whole genome shotgun (WGS) entry which is preliminary data.</text>
</comment>